<feature type="compositionally biased region" description="Acidic residues" evidence="1">
    <location>
        <begin position="208"/>
        <end position="224"/>
    </location>
</feature>
<feature type="region of interest" description="Disordered" evidence="1">
    <location>
        <begin position="205"/>
        <end position="296"/>
    </location>
</feature>
<accession>A0A9P9D9A6</accession>
<dbReference type="AlphaFoldDB" id="A0A9P9D9A6"/>
<dbReference type="OrthoDB" id="5152093at2759"/>
<name>A0A9P9D9A6_9HYPO</name>
<organism evidence="3 4">
    <name type="scientific">Dactylonectria estremocensis</name>
    <dbReference type="NCBI Taxonomy" id="1079267"/>
    <lineage>
        <taxon>Eukaryota</taxon>
        <taxon>Fungi</taxon>
        <taxon>Dikarya</taxon>
        <taxon>Ascomycota</taxon>
        <taxon>Pezizomycotina</taxon>
        <taxon>Sordariomycetes</taxon>
        <taxon>Hypocreomycetidae</taxon>
        <taxon>Hypocreales</taxon>
        <taxon>Nectriaceae</taxon>
        <taxon>Dactylonectria</taxon>
    </lineage>
</organism>
<feature type="compositionally biased region" description="Basic and acidic residues" evidence="1">
    <location>
        <begin position="449"/>
        <end position="459"/>
    </location>
</feature>
<evidence type="ECO:0000313" key="3">
    <source>
        <dbReference type="EMBL" id="KAH7114764.1"/>
    </source>
</evidence>
<keyword evidence="2" id="KW-0732">Signal</keyword>
<dbReference type="Proteomes" id="UP000717696">
    <property type="component" value="Unassembled WGS sequence"/>
</dbReference>
<evidence type="ECO:0000313" key="4">
    <source>
        <dbReference type="Proteomes" id="UP000717696"/>
    </source>
</evidence>
<feature type="signal peptide" evidence="2">
    <location>
        <begin position="1"/>
        <end position="22"/>
    </location>
</feature>
<evidence type="ECO:0000256" key="2">
    <source>
        <dbReference type="SAM" id="SignalP"/>
    </source>
</evidence>
<reference evidence="3" key="1">
    <citation type="journal article" date="2021" name="Nat. Commun.">
        <title>Genetic determinants of endophytism in the Arabidopsis root mycobiome.</title>
        <authorList>
            <person name="Mesny F."/>
            <person name="Miyauchi S."/>
            <person name="Thiergart T."/>
            <person name="Pickel B."/>
            <person name="Atanasova L."/>
            <person name="Karlsson M."/>
            <person name="Huettel B."/>
            <person name="Barry K.W."/>
            <person name="Haridas S."/>
            <person name="Chen C."/>
            <person name="Bauer D."/>
            <person name="Andreopoulos W."/>
            <person name="Pangilinan J."/>
            <person name="LaButti K."/>
            <person name="Riley R."/>
            <person name="Lipzen A."/>
            <person name="Clum A."/>
            <person name="Drula E."/>
            <person name="Henrissat B."/>
            <person name="Kohler A."/>
            <person name="Grigoriev I.V."/>
            <person name="Martin F.M."/>
            <person name="Hacquard S."/>
        </authorList>
    </citation>
    <scope>NUCLEOTIDE SEQUENCE</scope>
    <source>
        <strain evidence="3">MPI-CAGE-AT-0021</strain>
    </source>
</reference>
<proteinExistence type="predicted"/>
<comment type="caution">
    <text evidence="3">The sequence shown here is derived from an EMBL/GenBank/DDBJ whole genome shotgun (WGS) entry which is preliminary data.</text>
</comment>
<gene>
    <name evidence="3" type="ORF">B0J13DRAFT_613647</name>
</gene>
<dbReference type="EMBL" id="JAGMUU010000041">
    <property type="protein sequence ID" value="KAH7114764.1"/>
    <property type="molecule type" value="Genomic_DNA"/>
</dbReference>
<feature type="compositionally biased region" description="Low complexity" evidence="1">
    <location>
        <begin position="280"/>
        <end position="291"/>
    </location>
</feature>
<feature type="compositionally biased region" description="Low complexity" evidence="1">
    <location>
        <begin position="249"/>
        <end position="263"/>
    </location>
</feature>
<sequence length="459" mass="49528">MRTQLAPGLLAWGLFNSYLTLATINPTPQQLGHGPRLPKAAVPSAPGGSFLFNAALDNCLTSEKPCEGGCIPRTGMCCYTGSGGWCKQGKYCDSGGCCPSGELCSGSADGCEDGMEECGLDYCMPEGSICCTDGSYCDSGEECTATGCMPEGSVDCGDDYGYCDSGEECTATGCIPEGSVDCGNGKYCGEGFECSTTGDGICRRPGSSDDDDGDNDDGNDDDAFPESGQTTTITRNAIATSTSEEDNEPLTASTSLSPTTTASIDSTSVAESEDNEPLATSTSLSPTTTTSIDRLEDNSDRRIGDLNKLLNINFYSPQRVNHHKTRYPQCSFVRKQLYRPVENFQGLTQFRHDGLPTRLPAALKDEVSHNPEIVEWDRKIAQASDAKTRKWARQKRQKALDRSQKLALEGHRRERLAQLKRERLLNGCHVQAPSSDPDPLQIDPLQMLRPEKGERHQPS</sequence>
<protein>
    <submittedName>
        <fullName evidence="3">Uncharacterized protein</fullName>
    </submittedName>
</protein>
<feature type="compositionally biased region" description="Polar residues" evidence="1">
    <location>
        <begin position="227"/>
        <end position="242"/>
    </location>
</feature>
<keyword evidence="4" id="KW-1185">Reference proteome</keyword>
<evidence type="ECO:0000256" key="1">
    <source>
        <dbReference type="SAM" id="MobiDB-lite"/>
    </source>
</evidence>
<feature type="region of interest" description="Disordered" evidence="1">
    <location>
        <begin position="429"/>
        <end position="459"/>
    </location>
</feature>
<feature type="chain" id="PRO_5040244061" evidence="2">
    <location>
        <begin position="23"/>
        <end position="459"/>
    </location>
</feature>